<dbReference type="GO" id="GO:0030976">
    <property type="term" value="F:thiamine pyrophosphate binding"/>
    <property type="evidence" value="ECO:0007669"/>
    <property type="project" value="InterPro"/>
</dbReference>
<keyword evidence="9" id="KW-0786">Thiamine pyrophosphate</keyword>
<evidence type="ECO:0000256" key="1">
    <source>
        <dbReference type="ARBA" id="ARBA00001946"/>
    </source>
</evidence>
<feature type="domain" description="Thiamine pyrophosphate enzyme TPP-binding" evidence="10">
    <location>
        <begin position="47"/>
        <end position="195"/>
    </location>
</feature>
<dbReference type="InterPro" id="IPR051457">
    <property type="entry name" value="2-oxoacid:Fd_oxidoreductase"/>
</dbReference>
<evidence type="ECO:0000256" key="5">
    <source>
        <dbReference type="ARBA" id="ARBA00022842"/>
    </source>
</evidence>
<evidence type="ECO:0000256" key="8">
    <source>
        <dbReference type="ARBA" id="ARBA00023014"/>
    </source>
</evidence>
<protein>
    <recommendedName>
        <fullName evidence="13">Thiamine pyrophosphate enzyme TPP-binding domain-containing protein</fullName>
    </recommendedName>
</protein>
<dbReference type="PANTHER" id="PTHR48084">
    <property type="entry name" value="2-OXOGLUTARATE OXIDOREDUCTASE SUBUNIT KORB-RELATED"/>
    <property type="match status" value="1"/>
</dbReference>
<keyword evidence="7" id="KW-0408">Iron</keyword>
<reference evidence="12" key="1">
    <citation type="journal article" date="2014" name="Front. Microbiol.">
        <title>High frequency of phylogenetically diverse reductive dehalogenase-homologous genes in deep subseafloor sedimentary metagenomes.</title>
        <authorList>
            <person name="Kawai M."/>
            <person name="Futagami T."/>
            <person name="Toyoda A."/>
            <person name="Takaki Y."/>
            <person name="Nishi S."/>
            <person name="Hori S."/>
            <person name="Arai W."/>
            <person name="Tsubouchi T."/>
            <person name="Morono Y."/>
            <person name="Uchiyama I."/>
            <person name="Ito T."/>
            <person name="Fujiyama A."/>
            <person name="Inagaki F."/>
            <person name="Takami H."/>
        </authorList>
    </citation>
    <scope>NUCLEOTIDE SEQUENCE</scope>
    <source>
        <strain evidence="12">Expedition CK06-06</strain>
    </source>
</reference>
<keyword evidence="8" id="KW-0411">Iron-sulfur</keyword>
<dbReference type="EMBL" id="BARS01021027">
    <property type="protein sequence ID" value="GAG13334.1"/>
    <property type="molecule type" value="Genomic_DNA"/>
</dbReference>
<dbReference type="Pfam" id="PF12367">
    <property type="entry name" value="PFO_beta_C"/>
    <property type="match status" value="1"/>
</dbReference>
<dbReference type="Pfam" id="PF02775">
    <property type="entry name" value="TPP_enzyme_C"/>
    <property type="match status" value="1"/>
</dbReference>
<dbReference type="InterPro" id="IPR029061">
    <property type="entry name" value="THDP-binding"/>
</dbReference>
<keyword evidence="4" id="KW-0479">Metal-binding</keyword>
<dbReference type="CDD" id="cd03375">
    <property type="entry name" value="TPP_OGFOR"/>
    <property type="match status" value="1"/>
</dbReference>
<name>X0V565_9ZZZZ</name>
<accession>X0V565</accession>
<evidence type="ECO:0000256" key="7">
    <source>
        <dbReference type="ARBA" id="ARBA00023004"/>
    </source>
</evidence>
<dbReference type="InterPro" id="IPR011896">
    <property type="entry name" value="OFOB"/>
</dbReference>
<dbReference type="GO" id="GO:0045333">
    <property type="term" value="P:cellular respiration"/>
    <property type="evidence" value="ECO:0007669"/>
    <property type="project" value="UniProtKB-ARBA"/>
</dbReference>
<feature type="domain" description="Pyruvate ferredoxin oxidoreductase beta subunit C-terminal" evidence="11">
    <location>
        <begin position="199"/>
        <end position="243"/>
    </location>
</feature>
<organism evidence="12">
    <name type="scientific">marine sediment metagenome</name>
    <dbReference type="NCBI Taxonomy" id="412755"/>
    <lineage>
        <taxon>unclassified sequences</taxon>
        <taxon>metagenomes</taxon>
        <taxon>ecological metagenomes</taxon>
    </lineage>
</organism>
<dbReference type="PANTHER" id="PTHR48084:SF4">
    <property type="entry name" value="2-OXOGLUTARATE OXIDOREDUCTASE SUBUNIT KORB"/>
    <property type="match status" value="1"/>
</dbReference>
<comment type="cofactor">
    <cofactor evidence="2">
        <name>thiamine diphosphate</name>
        <dbReference type="ChEBI" id="CHEBI:58937"/>
    </cofactor>
</comment>
<evidence type="ECO:0000256" key="3">
    <source>
        <dbReference type="ARBA" id="ARBA00001966"/>
    </source>
</evidence>
<dbReference type="GO" id="GO:0046872">
    <property type="term" value="F:metal ion binding"/>
    <property type="evidence" value="ECO:0007669"/>
    <property type="project" value="UniProtKB-KW"/>
</dbReference>
<dbReference type="GO" id="GO:0016625">
    <property type="term" value="F:oxidoreductase activity, acting on the aldehyde or oxo group of donors, iron-sulfur protein as acceptor"/>
    <property type="evidence" value="ECO:0007669"/>
    <property type="project" value="UniProtKB-ARBA"/>
</dbReference>
<evidence type="ECO:0000259" key="11">
    <source>
        <dbReference type="Pfam" id="PF12367"/>
    </source>
</evidence>
<dbReference type="Gene3D" id="3.40.50.970">
    <property type="match status" value="1"/>
</dbReference>
<evidence type="ECO:0008006" key="13">
    <source>
        <dbReference type="Google" id="ProtNLM"/>
    </source>
</evidence>
<comment type="caution">
    <text evidence="12">The sequence shown here is derived from an EMBL/GenBank/DDBJ whole genome shotgun (WGS) entry which is preliminary data.</text>
</comment>
<dbReference type="GO" id="GO:0051536">
    <property type="term" value="F:iron-sulfur cluster binding"/>
    <property type="evidence" value="ECO:0007669"/>
    <property type="project" value="UniProtKB-KW"/>
</dbReference>
<gene>
    <name evidence="12" type="ORF">S01H1_33837</name>
</gene>
<dbReference type="InterPro" id="IPR032686">
    <property type="entry name" value="PFO_beta_C"/>
</dbReference>
<dbReference type="NCBIfam" id="TIGR02177">
    <property type="entry name" value="PorB_KorB"/>
    <property type="match status" value="1"/>
</dbReference>
<sequence>MTTLTELGTPKTNTWCPGCGNFSILLSFKQALVQLGLEPEKVVAVAGIGCHGKITDYIKVNGLHVVHGRVLPAASAVKLANHDLTVVGFSGDGDCYNIGMGHFPHTVRRNHDITLIVHDNMIYGLTTGQASPTTRVGQRTRTTPRGVIEPNINPIALALANDASFVARGFAGEPQHLTELMKQAIRHPGFALIDVLQPCITWDKTQTYAYYRERVYKLEESDHDVSNIHAAYDRSTEWGNKIP</sequence>
<proteinExistence type="predicted"/>
<evidence type="ECO:0000313" key="12">
    <source>
        <dbReference type="EMBL" id="GAG13334.1"/>
    </source>
</evidence>
<evidence type="ECO:0000256" key="4">
    <source>
        <dbReference type="ARBA" id="ARBA00022723"/>
    </source>
</evidence>
<dbReference type="SUPFAM" id="SSF52518">
    <property type="entry name" value="Thiamin diphosphate-binding fold (THDP-binding)"/>
    <property type="match status" value="1"/>
</dbReference>
<dbReference type="InterPro" id="IPR011766">
    <property type="entry name" value="TPP_enzyme_TPP-bd"/>
</dbReference>
<feature type="non-terminal residue" evidence="12">
    <location>
        <position position="243"/>
    </location>
</feature>
<keyword evidence="5" id="KW-0460">Magnesium</keyword>
<evidence type="ECO:0000256" key="9">
    <source>
        <dbReference type="ARBA" id="ARBA00023052"/>
    </source>
</evidence>
<evidence type="ECO:0000256" key="2">
    <source>
        <dbReference type="ARBA" id="ARBA00001964"/>
    </source>
</evidence>
<keyword evidence="6" id="KW-0560">Oxidoreductase</keyword>
<comment type="cofactor">
    <cofactor evidence="1">
        <name>Mg(2+)</name>
        <dbReference type="ChEBI" id="CHEBI:18420"/>
    </cofactor>
</comment>
<dbReference type="AlphaFoldDB" id="X0V565"/>
<comment type="cofactor">
    <cofactor evidence="3">
        <name>[4Fe-4S] cluster</name>
        <dbReference type="ChEBI" id="CHEBI:49883"/>
    </cofactor>
</comment>
<evidence type="ECO:0000256" key="6">
    <source>
        <dbReference type="ARBA" id="ARBA00023002"/>
    </source>
</evidence>
<evidence type="ECO:0000259" key="10">
    <source>
        <dbReference type="Pfam" id="PF02775"/>
    </source>
</evidence>